<dbReference type="PROSITE" id="PS50983">
    <property type="entry name" value="FE_B12_PBP"/>
    <property type="match status" value="1"/>
</dbReference>
<dbReference type="Proteomes" id="UP000245934">
    <property type="component" value="Unassembled WGS sequence"/>
</dbReference>
<keyword evidence="3" id="KW-1185">Reference proteome</keyword>
<proteinExistence type="predicted"/>
<name>A0A2V2NAA3_9EURY</name>
<dbReference type="OrthoDB" id="24039at2157"/>
<feature type="domain" description="Fe/B12 periplasmic-binding" evidence="1">
    <location>
        <begin position="1"/>
        <end position="250"/>
    </location>
</feature>
<dbReference type="SUPFAM" id="SSF53807">
    <property type="entry name" value="Helical backbone' metal receptor"/>
    <property type="match status" value="1"/>
</dbReference>
<comment type="caution">
    <text evidence="2">The sequence shown here is derived from an EMBL/GenBank/DDBJ whole genome shotgun (WGS) entry which is preliminary data.</text>
</comment>
<dbReference type="InterPro" id="IPR002491">
    <property type="entry name" value="ABC_transptr_periplasmic_BD"/>
</dbReference>
<protein>
    <submittedName>
        <fullName evidence="2">ABC transporter substrate-binding protein</fullName>
    </submittedName>
</protein>
<dbReference type="RefSeq" id="WP_109940785.1">
    <property type="nucleotide sequence ID" value="NZ_CP176366.1"/>
</dbReference>
<dbReference type="Gene3D" id="3.40.50.1980">
    <property type="entry name" value="Nitrogenase molybdenum iron protein domain"/>
    <property type="match status" value="2"/>
</dbReference>
<dbReference type="PANTHER" id="PTHR30535">
    <property type="entry name" value="VITAMIN B12-BINDING PROTEIN"/>
    <property type="match status" value="1"/>
</dbReference>
<evidence type="ECO:0000259" key="1">
    <source>
        <dbReference type="PROSITE" id="PS50983"/>
    </source>
</evidence>
<dbReference type="EMBL" id="QGMZ01000017">
    <property type="protein sequence ID" value="PWR74566.1"/>
    <property type="molecule type" value="Genomic_DNA"/>
</dbReference>
<accession>A0A2V2NAA3</accession>
<evidence type="ECO:0000313" key="3">
    <source>
        <dbReference type="Proteomes" id="UP000245934"/>
    </source>
</evidence>
<dbReference type="GeneID" id="97607928"/>
<evidence type="ECO:0000313" key="2">
    <source>
        <dbReference type="EMBL" id="PWR74566.1"/>
    </source>
</evidence>
<reference evidence="2 3" key="1">
    <citation type="submission" date="2018-05" db="EMBL/GenBank/DDBJ databases">
        <title>Draft genome of Methanospirillum stamsii Pt1.</title>
        <authorList>
            <person name="Dueholm M.S."/>
            <person name="Nielsen P.H."/>
            <person name="Bakmann L.F."/>
            <person name="Otzen D.E."/>
        </authorList>
    </citation>
    <scope>NUCLEOTIDE SEQUENCE [LARGE SCALE GENOMIC DNA]</scope>
    <source>
        <strain evidence="2 3">Pt1</strain>
    </source>
</reference>
<dbReference type="PANTHER" id="PTHR30535:SF34">
    <property type="entry name" value="MOLYBDATE-BINDING PROTEIN MOLA"/>
    <property type="match status" value="1"/>
</dbReference>
<sequence>MPLVKKGWALTVNVGALGSGPYGKANVETIANLNPDLLILRDMGSAKEETDKFLTQIESMGIPVVVLQYPDCYENPKVDTIYDEIELLGQIFKKEDKAEEIVKTMQDAVDDVTSKTHDIPEDEIKSVLYFGAPTSALTKGGVGQAFGLGTVEVAQMEDLVNVRNVYQDKGNNLISSEQMLALDPDVIILPTWSGYHPPRQLYESNYTNIQEMRALKDGQVYSLTATPCKSERLEFPINVMIAAKATYPDRFADVDLKTWIHDYIVKLYNTDETMTQKIMDALMLEYLEIVN</sequence>
<dbReference type="AlphaFoldDB" id="A0A2V2NAA3"/>
<gene>
    <name evidence="2" type="ORF">DLD82_08965</name>
</gene>
<dbReference type="InterPro" id="IPR050902">
    <property type="entry name" value="ABC_Transporter_SBP"/>
</dbReference>
<dbReference type="Pfam" id="PF01497">
    <property type="entry name" value="Peripla_BP_2"/>
    <property type="match status" value="1"/>
</dbReference>
<organism evidence="2 3">
    <name type="scientific">Methanospirillum stamsii</name>
    <dbReference type="NCBI Taxonomy" id="1277351"/>
    <lineage>
        <taxon>Archaea</taxon>
        <taxon>Methanobacteriati</taxon>
        <taxon>Methanobacteriota</taxon>
        <taxon>Stenosarchaea group</taxon>
        <taxon>Methanomicrobia</taxon>
        <taxon>Methanomicrobiales</taxon>
        <taxon>Methanospirillaceae</taxon>
        <taxon>Methanospirillum</taxon>
    </lineage>
</organism>